<dbReference type="InterPro" id="IPR014228">
    <property type="entry name" value="Spore_polysacc_deacetyl_YlxY"/>
</dbReference>
<dbReference type="GO" id="GO:0005975">
    <property type="term" value="P:carbohydrate metabolic process"/>
    <property type="evidence" value="ECO:0007669"/>
    <property type="project" value="InterPro"/>
</dbReference>
<dbReference type="HOGENOM" id="CLU_064035_0_0_9"/>
<name>A0A060LU77_9BACI</name>
<protein>
    <submittedName>
        <fullName evidence="2">Polysaccharide deacetylase</fullName>
    </submittedName>
</protein>
<dbReference type="STRING" id="1246626.BleG1_2208"/>
<dbReference type="PROSITE" id="PS51677">
    <property type="entry name" value="NODB"/>
    <property type="match status" value="1"/>
</dbReference>
<dbReference type="InterPro" id="IPR002509">
    <property type="entry name" value="NODB_dom"/>
</dbReference>
<dbReference type="OrthoDB" id="9812065at2"/>
<dbReference type="SUPFAM" id="SSF88713">
    <property type="entry name" value="Glycoside hydrolase/deacetylase"/>
    <property type="match status" value="1"/>
</dbReference>
<dbReference type="Gene3D" id="3.20.20.370">
    <property type="entry name" value="Glycoside hydrolase/deacetylase"/>
    <property type="match status" value="1"/>
</dbReference>
<evidence type="ECO:0000313" key="2">
    <source>
        <dbReference type="EMBL" id="AIC94786.1"/>
    </source>
</evidence>
<reference evidence="2 3" key="1">
    <citation type="journal article" date="2014" name="Gene">
        <title>A comparative genomic analysis of the alkalitolerant soil bacterium Bacillus lehensis G1.</title>
        <authorList>
            <person name="Noor Y.M."/>
            <person name="Samsulrizal N.H."/>
            <person name="Jema'on N.A."/>
            <person name="Low K.O."/>
            <person name="Ramli A.N."/>
            <person name="Alias N.I."/>
            <person name="Damis S.I."/>
            <person name="Fuzi S.F."/>
            <person name="Isa M.N."/>
            <person name="Murad A.M."/>
            <person name="Raih M.F."/>
            <person name="Bakar F.D."/>
            <person name="Najimudin N."/>
            <person name="Mahadi N.M."/>
            <person name="Illias R.M."/>
        </authorList>
    </citation>
    <scope>NUCLEOTIDE SEQUENCE [LARGE SCALE GENOMIC DNA]</scope>
    <source>
        <strain evidence="2 3">G1</strain>
    </source>
</reference>
<dbReference type="InterPro" id="IPR050248">
    <property type="entry name" value="Polysacc_deacetylase_ArnD"/>
</dbReference>
<dbReference type="Pfam" id="PF01522">
    <property type="entry name" value="Polysacc_deac_1"/>
    <property type="match status" value="1"/>
</dbReference>
<dbReference type="PATRIC" id="fig|1246626.3.peg.2206"/>
<keyword evidence="3" id="KW-1185">Reference proteome</keyword>
<dbReference type="AlphaFoldDB" id="A0A060LU77"/>
<dbReference type="InterPro" id="IPR011330">
    <property type="entry name" value="Glyco_hydro/deAcase_b/a-brl"/>
</dbReference>
<gene>
    <name evidence="2" type="ORF">BleG1_2208</name>
</gene>
<proteinExistence type="predicted"/>
<organism evidence="2 3">
    <name type="scientific">Shouchella lehensis G1</name>
    <dbReference type="NCBI Taxonomy" id="1246626"/>
    <lineage>
        <taxon>Bacteria</taxon>
        <taxon>Bacillati</taxon>
        <taxon>Bacillota</taxon>
        <taxon>Bacilli</taxon>
        <taxon>Bacillales</taxon>
        <taxon>Bacillaceae</taxon>
        <taxon>Shouchella</taxon>
    </lineage>
</organism>
<dbReference type="PANTHER" id="PTHR10587">
    <property type="entry name" value="GLYCOSYL TRANSFERASE-RELATED"/>
    <property type="match status" value="1"/>
</dbReference>
<dbReference type="GO" id="GO:0016810">
    <property type="term" value="F:hydrolase activity, acting on carbon-nitrogen (but not peptide) bonds"/>
    <property type="evidence" value="ECO:0007669"/>
    <property type="project" value="InterPro"/>
</dbReference>
<dbReference type="eggNOG" id="COG0726">
    <property type="taxonomic scope" value="Bacteria"/>
</dbReference>
<evidence type="ECO:0000259" key="1">
    <source>
        <dbReference type="PROSITE" id="PS51677"/>
    </source>
</evidence>
<dbReference type="GO" id="GO:0016020">
    <property type="term" value="C:membrane"/>
    <property type="evidence" value="ECO:0007669"/>
    <property type="project" value="TreeGrafter"/>
</dbReference>
<dbReference type="KEGG" id="ble:BleG1_2208"/>
<sequence>MKHKVIHVILCSIVVIVALVAIQNPFSNQYVETVKLNASMMVEAIEDPLYEAILEHANKVNIPAIDARMDRVWKAMPGYNGLEVDVEKSYDKMKESGTFNQSMLIFKDAKPEVHLSDLDPAPIYRGVSEKPMTAMLINVAWGNEYIPDMLQTLRQHQVYATFFLDGSWVKKNPQLAVMIKEEGHEIGSHAYSHPQMSKLSIEKIDEELEKTTEVIEATVDETPKWFAPPSGDYNQVVVDRAHAHGMNTIMWTVDTIDWKKPEVQSMVNRVVPKMEAGSMLLMHPTESSSQGLDAMIKGIKEKNLLIGTVSDLMSENRLPRNMEVDINGGSSSD</sequence>
<dbReference type="CDD" id="cd10950">
    <property type="entry name" value="CE4_BsYlxY_like"/>
    <property type="match status" value="1"/>
</dbReference>
<dbReference type="RefSeq" id="WP_038480645.1">
    <property type="nucleotide sequence ID" value="NZ_CP003923.1"/>
</dbReference>
<evidence type="ECO:0000313" key="3">
    <source>
        <dbReference type="Proteomes" id="UP000027142"/>
    </source>
</evidence>
<dbReference type="Proteomes" id="UP000027142">
    <property type="component" value="Chromosome"/>
</dbReference>
<dbReference type="PANTHER" id="PTHR10587:SF80">
    <property type="entry name" value="CHITOOLIGOSACCHARIDE DEACETYLASE"/>
    <property type="match status" value="1"/>
</dbReference>
<dbReference type="EMBL" id="CP003923">
    <property type="protein sequence ID" value="AIC94786.1"/>
    <property type="molecule type" value="Genomic_DNA"/>
</dbReference>
<accession>A0A060LU77</accession>
<feature type="domain" description="NodB homology" evidence="1">
    <location>
        <begin position="131"/>
        <end position="307"/>
    </location>
</feature>
<dbReference type="NCBIfam" id="TIGR02873">
    <property type="entry name" value="spore_ylxY"/>
    <property type="match status" value="1"/>
</dbReference>